<evidence type="ECO:0000313" key="2">
    <source>
        <dbReference type="Proteomes" id="UP000747542"/>
    </source>
</evidence>
<keyword evidence="2" id="KW-1185">Reference proteome</keyword>
<sequence>MNSACETEMCFFCNQHARDTNSWHYASTFELDARVRKCALQLQEQHFLAKLSAGDPIAQEAKYHVQCLVSVYNKARQAKVQVSDEMEDNTLINPGIALAEPVSYIEDAHTETEALRVFKLADLTRVYTTRLEQLGINLQAHKKGRDVSLVLNKDVGPTLRKTCDHDADNAAIHPARIASIVRRNLFKMETSFIVTFDCQCQESSVPNSLMTLVSMTIQV</sequence>
<organism evidence="1 2">
    <name type="scientific">Homarus americanus</name>
    <name type="common">American lobster</name>
    <dbReference type="NCBI Taxonomy" id="6706"/>
    <lineage>
        <taxon>Eukaryota</taxon>
        <taxon>Metazoa</taxon>
        <taxon>Ecdysozoa</taxon>
        <taxon>Arthropoda</taxon>
        <taxon>Crustacea</taxon>
        <taxon>Multicrustacea</taxon>
        <taxon>Malacostraca</taxon>
        <taxon>Eumalacostraca</taxon>
        <taxon>Eucarida</taxon>
        <taxon>Decapoda</taxon>
        <taxon>Pleocyemata</taxon>
        <taxon>Astacidea</taxon>
        <taxon>Nephropoidea</taxon>
        <taxon>Nephropidae</taxon>
        <taxon>Homarus</taxon>
    </lineage>
</organism>
<dbReference type="Proteomes" id="UP000747542">
    <property type="component" value="Unassembled WGS sequence"/>
</dbReference>
<gene>
    <name evidence="1" type="ORF">Hamer_G008456</name>
</gene>
<comment type="caution">
    <text evidence="1">The sequence shown here is derived from an EMBL/GenBank/DDBJ whole genome shotgun (WGS) entry which is preliminary data.</text>
</comment>
<dbReference type="PANTHER" id="PTHR47018:SF1">
    <property type="entry name" value="TESMIN_TSO1-LIKE CXC DOMAIN-CONTAINING PROTEIN"/>
    <property type="match status" value="1"/>
</dbReference>
<proteinExistence type="predicted"/>
<name>A0A8J5N514_HOMAM</name>
<evidence type="ECO:0000313" key="1">
    <source>
        <dbReference type="EMBL" id="KAG7172958.1"/>
    </source>
</evidence>
<dbReference type="AlphaFoldDB" id="A0A8J5N514"/>
<feature type="non-terminal residue" evidence="1">
    <location>
        <position position="219"/>
    </location>
</feature>
<dbReference type="EMBL" id="JAHLQT010010178">
    <property type="protein sequence ID" value="KAG7172958.1"/>
    <property type="molecule type" value="Genomic_DNA"/>
</dbReference>
<accession>A0A8J5N514</accession>
<dbReference type="PANTHER" id="PTHR47018">
    <property type="entry name" value="CXC DOMAIN-CONTAINING PROTEIN-RELATED"/>
    <property type="match status" value="1"/>
</dbReference>
<protein>
    <submittedName>
        <fullName evidence="1">Uncharacterized protein</fullName>
    </submittedName>
</protein>
<reference evidence="1" key="1">
    <citation type="journal article" date="2021" name="Sci. Adv.">
        <title>The American lobster genome reveals insights on longevity, neural, and immune adaptations.</title>
        <authorList>
            <person name="Polinski J.M."/>
            <person name="Zimin A.V."/>
            <person name="Clark K.F."/>
            <person name="Kohn A.B."/>
            <person name="Sadowski N."/>
            <person name="Timp W."/>
            <person name="Ptitsyn A."/>
            <person name="Khanna P."/>
            <person name="Romanova D.Y."/>
            <person name="Williams P."/>
            <person name="Greenwood S.J."/>
            <person name="Moroz L.L."/>
            <person name="Walt D.R."/>
            <person name="Bodnar A.G."/>
        </authorList>
    </citation>
    <scope>NUCLEOTIDE SEQUENCE</scope>
    <source>
        <strain evidence="1">GMGI-L3</strain>
    </source>
</reference>